<dbReference type="InterPro" id="IPR007130">
    <property type="entry name" value="DAGAT"/>
</dbReference>
<comment type="similarity">
    <text evidence="4 14">Belongs to the diacylglycerol acyltransferase family.</text>
</comment>
<comment type="subcellular location">
    <subcellularLocation>
        <location evidence="1 14">Endoplasmic reticulum membrane</location>
        <topology evidence="1 14">Multi-pass membrane protein</topology>
    </subcellularLocation>
</comment>
<dbReference type="RefSeq" id="XP_001024562.2">
    <property type="nucleotide sequence ID" value="XM_001024562.2"/>
</dbReference>
<keyword evidence="9 14" id="KW-0256">Endoplasmic reticulum</keyword>
<dbReference type="Proteomes" id="UP000009168">
    <property type="component" value="Unassembled WGS sequence"/>
</dbReference>
<name>I7M3U5_TETTS</name>
<evidence type="ECO:0000256" key="10">
    <source>
        <dbReference type="ARBA" id="ARBA00022989"/>
    </source>
</evidence>
<keyword evidence="11" id="KW-0443">Lipid metabolism</keyword>
<dbReference type="PANTHER" id="PTHR12317:SF0">
    <property type="entry name" value="ACYLTRANSFERASE"/>
    <property type="match status" value="1"/>
</dbReference>
<keyword evidence="13 15" id="KW-0012">Acyltransferase</keyword>
<evidence type="ECO:0000256" key="7">
    <source>
        <dbReference type="ARBA" id="ARBA00022692"/>
    </source>
</evidence>
<dbReference type="PANTHER" id="PTHR12317">
    <property type="entry name" value="DIACYLGLYCEROL O-ACYLTRANSFERASE"/>
    <property type="match status" value="1"/>
</dbReference>
<dbReference type="GO" id="GO:0006071">
    <property type="term" value="P:glycerol metabolic process"/>
    <property type="evidence" value="ECO:0007669"/>
    <property type="project" value="UniProtKB-KW"/>
</dbReference>
<evidence type="ECO:0000256" key="2">
    <source>
        <dbReference type="ARBA" id="ARBA00004771"/>
    </source>
</evidence>
<evidence type="ECO:0000256" key="6">
    <source>
        <dbReference type="ARBA" id="ARBA00022679"/>
    </source>
</evidence>
<organism evidence="15 16">
    <name type="scientific">Tetrahymena thermophila (strain SB210)</name>
    <dbReference type="NCBI Taxonomy" id="312017"/>
    <lineage>
        <taxon>Eukaryota</taxon>
        <taxon>Sar</taxon>
        <taxon>Alveolata</taxon>
        <taxon>Ciliophora</taxon>
        <taxon>Intramacronucleata</taxon>
        <taxon>Oligohymenophorea</taxon>
        <taxon>Hymenostomatida</taxon>
        <taxon>Tetrahymenina</taxon>
        <taxon>Tetrahymenidae</taxon>
        <taxon>Tetrahymena</taxon>
    </lineage>
</organism>
<keyword evidence="7 14" id="KW-0812">Transmembrane</keyword>
<evidence type="ECO:0000313" key="15">
    <source>
        <dbReference type="EMBL" id="EAS04317.2"/>
    </source>
</evidence>
<evidence type="ECO:0000256" key="5">
    <source>
        <dbReference type="ARBA" id="ARBA00022516"/>
    </source>
</evidence>
<feature type="transmembrane region" description="Helical" evidence="14">
    <location>
        <begin position="29"/>
        <end position="51"/>
    </location>
</feature>
<evidence type="ECO:0000256" key="8">
    <source>
        <dbReference type="ARBA" id="ARBA00022798"/>
    </source>
</evidence>
<comment type="pathway">
    <text evidence="2">Glycerolipid metabolism; triacylglycerol biosynthesis.</text>
</comment>
<keyword evidence="16" id="KW-1185">Reference proteome</keyword>
<evidence type="ECO:0000256" key="4">
    <source>
        <dbReference type="ARBA" id="ARBA00005420"/>
    </source>
</evidence>
<keyword evidence="5" id="KW-0444">Lipid biosynthesis</keyword>
<dbReference type="EC" id="2.3.1.-" evidence="14"/>
<reference evidence="16" key="1">
    <citation type="journal article" date="2006" name="PLoS Biol.">
        <title>Macronuclear genome sequence of the ciliate Tetrahymena thermophila, a model eukaryote.</title>
        <authorList>
            <person name="Eisen J.A."/>
            <person name="Coyne R.S."/>
            <person name="Wu M."/>
            <person name="Wu D."/>
            <person name="Thiagarajan M."/>
            <person name="Wortman J.R."/>
            <person name="Badger J.H."/>
            <person name="Ren Q."/>
            <person name="Amedeo P."/>
            <person name="Jones K.M."/>
            <person name="Tallon L.J."/>
            <person name="Delcher A.L."/>
            <person name="Salzberg S.L."/>
            <person name="Silva J.C."/>
            <person name="Haas B.J."/>
            <person name="Majoros W.H."/>
            <person name="Farzad M."/>
            <person name="Carlton J.M."/>
            <person name="Smith R.K. Jr."/>
            <person name="Garg J."/>
            <person name="Pearlman R.E."/>
            <person name="Karrer K.M."/>
            <person name="Sun L."/>
            <person name="Manning G."/>
            <person name="Elde N.C."/>
            <person name="Turkewitz A.P."/>
            <person name="Asai D.J."/>
            <person name="Wilkes D.E."/>
            <person name="Wang Y."/>
            <person name="Cai H."/>
            <person name="Collins K."/>
            <person name="Stewart B.A."/>
            <person name="Lee S.R."/>
            <person name="Wilamowska K."/>
            <person name="Weinberg Z."/>
            <person name="Ruzzo W.L."/>
            <person name="Wloga D."/>
            <person name="Gaertig J."/>
            <person name="Frankel J."/>
            <person name="Tsao C.-C."/>
            <person name="Gorovsky M.A."/>
            <person name="Keeling P.J."/>
            <person name="Waller R.F."/>
            <person name="Patron N.J."/>
            <person name="Cherry J.M."/>
            <person name="Stover N.A."/>
            <person name="Krieger C.J."/>
            <person name="del Toro C."/>
            <person name="Ryder H.F."/>
            <person name="Williamson S.C."/>
            <person name="Barbeau R.A."/>
            <person name="Hamilton E.P."/>
            <person name="Orias E."/>
        </authorList>
    </citation>
    <scope>NUCLEOTIDE SEQUENCE [LARGE SCALE GENOMIC DNA]</scope>
    <source>
        <strain evidence="16">SB210</strain>
    </source>
</reference>
<dbReference type="EMBL" id="GG662449">
    <property type="protein sequence ID" value="EAS04317.2"/>
    <property type="molecule type" value="Genomic_DNA"/>
</dbReference>
<dbReference type="GO" id="GO:0004144">
    <property type="term" value="F:diacylglycerol O-acyltransferase activity"/>
    <property type="evidence" value="ECO:0007669"/>
    <property type="project" value="TreeGrafter"/>
</dbReference>
<dbReference type="KEGG" id="tet:TTHERM_00300350"/>
<dbReference type="GeneID" id="7838372"/>
<dbReference type="GO" id="GO:0019432">
    <property type="term" value="P:triglyceride biosynthetic process"/>
    <property type="evidence" value="ECO:0007669"/>
    <property type="project" value="TreeGrafter"/>
</dbReference>
<comment type="pathway">
    <text evidence="3">Lipid metabolism.</text>
</comment>
<evidence type="ECO:0000256" key="9">
    <source>
        <dbReference type="ARBA" id="ARBA00022824"/>
    </source>
</evidence>
<evidence type="ECO:0000313" key="16">
    <source>
        <dbReference type="Proteomes" id="UP000009168"/>
    </source>
</evidence>
<sequence length="332" mass="39604">MEQGQTSDQVQQVEEKKSFFQKLKHFIGMYLYFIQPQLTIFLSTAIVALAFKLRSKGIAGFLVISQIIQQYTNKSDIYRSVFNWLEPHKYFKGFRVHYESPLENEKILLPFHPHSIFTMAIHFNMYRKDEELSKAYYCASRMALSVPLTGYFYRWQGFVGANPQQFKQLMHEKKRICFVPGGFEEATLTSDRFYTLYLEHKGFIKYAMQTDYKIRPVFVFNENKAYTTIDRFYKFRLFLNKFKMGGVLFYTKYLLPFPNPDINIEIVVANPFEVKQIANPTNEEIDQEHKRYFEYVNEVYHKFKKIYDPEGQDLRTYKNGEFVTIPPPQPRL</sequence>
<evidence type="ECO:0000256" key="1">
    <source>
        <dbReference type="ARBA" id="ARBA00004477"/>
    </source>
</evidence>
<dbReference type="OrthoDB" id="264532at2759"/>
<gene>
    <name evidence="15" type="ORF">TTHERM_00300350</name>
</gene>
<keyword evidence="6 14" id="KW-0808">Transferase</keyword>
<dbReference type="eggNOG" id="KOG0831">
    <property type="taxonomic scope" value="Eukaryota"/>
</dbReference>
<accession>I7M3U5</accession>
<dbReference type="STRING" id="312017.I7M3U5"/>
<keyword evidence="8" id="KW-0319">Glycerol metabolism</keyword>
<protein>
    <recommendedName>
        <fullName evidence="14">Acyltransferase</fullName>
        <ecNumber evidence="14">2.3.1.-</ecNumber>
    </recommendedName>
</protein>
<dbReference type="GO" id="GO:0005789">
    <property type="term" value="C:endoplasmic reticulum membrane"/>
    <property type="evidence" value="ECO:0007669"/>
    <property type="project" value="UniProtKB-SubCell"/>
</dbReference>
<proteinExistence type="inferred from homology"/>
<evidence type="ECO:0000256" key="11">
    <source>
        <dbReference type="ARBA" id="ARBA00023098"/>
    </source>
</evidence>
<evidence type="ECO:0000256" key="3">
    <source>
        <dbReference type="ARBA" id="ARBA00005189"/>
    </source>
</evidence>
<evidence type="ECO:0000256" key="13">
    <source>
        <dbReference type="ARBA" id="ARBA00023315"/>
    </source>
</evidence>
<dbReference type="InParanoid" id="I7M3U5"/>
<dbReference type="AlphaFoldDB" id="I7M3U5"/>
<dbReference type="Pfam" id="PF03982">
    <property type="entry name" value="DAGAT"/>
    <property type="match status" value="1"/>
</dbReference>
<keyword evidence="12 14" id="KW-0472">Membrane</keyword>
<evidence type="ECO:0000256" key="14">
    <source>
        <dbReference type="RuleBase" id="RU367023"/>
    </source>
</evidence>
<evidence type="ECO:0000256" key="12">
    <source>
        <dbReference type="ARBA" id="ARBA00023136"/>
    </source>
</evidence>
<comment type="caution">
    <text evidence="14">Lacks conserved residue(s) required for the propagation of feature annotation.</text>
</comment>
<keyword evidence="10 14" id="KW-1133">Transmembrane helix</keyword>